<accession>A0A1M7DDB0</accession>
<evidence type="ECO:0000313" key="1">
    <source>
        <dbReference type="EMBL" id="SHL77440.1"/>
    </source>
</evidence>
<sequence length="156" mass="17962">MSCGPTKRHACRKVDFRLHPTVVYHPLPAWDYLDLSSRDDVYFIINRILRPLASTEAQKAYALMLDAAKDHGCQYWLIDLRRDISFRPELLTTFFPQPGDQPGKLTYLAYLVSPMLLAELENQGNLPVPGDYDKLPFRAELFVDELAAQEWLLAHN</sequence>
<protein>
    <submittedName>
        <fullName evidence="1">Uncharacterized protein</fullName>
    </submittedName>
</protein>
<gene>
    <name evidence="1" type="ORF">SAMN02746009_03347</name>
</gene>
<keyword evidence="2" id="KW-1185">Reference proteome</keyword>
<dbReference type="EMBL" id="FRAS01000021">
    <property type="protein sequence ID" value="SHL77440.1"/>
    <property type="molecule type" value="Genomic_DNA"/>
</dbReference>
<organism evidence="1 2">
    <name type="scientific">Hymenobacter psychrotolerans DSM 18569</name>
    <dbReference type="NCBI Taxonomy" id="1121959"/>
    <lineage>
        <taxon>Bacteria</taxon>
        <taxon>Pseudomonadati</taxon>
        <taxon>Bacteroidota</taxon>
        <taxon>Cytophagia</taxon>
        <taxon>Cytophagales</taxon>
        <taxon>Hymenobacteraceae</taxon>
        <taxon>Hymenobacter</taxon>
    </lineage>
</organism>
<dbReference type="STRING" id="1121959.SAMN02746009_03347"/>
<reference evidence="2" key="1">
    <citation type="submission" date="2016-11" db="EMBL/GenBank/DDBJ databases">
        <authorList>
            <person name="Varghese N."/>
            <person name="Submissions S."/>
        </authorList>
    </citation>
    <scope>NUCLEOTIDE SEQUENCE [LARGE SCALE GENOMIC DNA]</scope>
    <source>
        <strain evidence="2">DSM 18569</strain>
    </source>
</reference>
<proteinExistence type="predicted"/>
<name>A0A1M7DDB0_9BACT</name>
<dbReference type="AlphaFoldDB" id="A0A1M7DDB0"/>
<evidence type="ECO:0000313" key="2">
    <source>
        <dbReference type="Proteomes" id="UP000183947"/>
    </source>
</evidence>
<dbReference type="Proteomes" id="UP000183947">
    <property type="component" value="Unassembled WGS sequence"/>
</dbReference>